<evidence type="ECO:0000313" key="1">
    <source>
        <dbReference type="EMBL" id="KDR76487.1"/>
    </source>
</evidence>
<keyword evidence="2" id="KW-1185">Reference proteome</keyword>
<gene>
    <name evidence="1" type="ORF">GALMADRAFT_267571</name>
</gene>
<dbReference type="HOGENOM" id="CLU_035624_0_0_1"/>
<name>A0A067T2G8_GALM3</name>
<reference evidence="2" key="1">
    <citation type="journal article" date="2014" name="Proc. Natl. Acad. Sci. U.S.A.">
        <title>Extensive sampling of basidiomycete genomes demonstrates inadequacy of the white-rot/brown-rot paradigm for wood decay fungi.</title>
        <authorList>
            <person name="Riley R."/>
            <person name="Salamov A.A."/>
            <person name="Brown D.W."/>
            <person name="Nagy L.G."/>
            <person name="Floudas D."/>
            <person name="Held B.W."/>
            <person name="Levasseur A."/>
            <person name="Lombard V."/>
            <person name="Morin E."/>
            <person name="Otillar R."/>
            <person name="Lindquist E.A."/>
            <person name="Sun H."/>
            <person name="LaButti K.M."/>
            <person name="Schmutz J."/>
            <person name="Jabbour D."/>
            <person name="Luo H."/>
            <person name="Baker S.E."/>
            <person name="Pisabarro A.G."/>
            <person name="Walton J.D."/>
            <person name="Blanchette R.A."/>
            <person name="Henrissat B."/>
            <person name="Martin F."/>
            <person name="Cullen D."/>
            <person name="Hibbett D.S."/>
            <person name="Grigoriev I.V."/>
        </authorList>
    </citation>
    <scope>NUCLEOTIDE SEQUENCE [LARGE SCALE GENOMIC DNA]</scope>
    <source>
        <strain evidence="2">CBS 339.88</strain>
    </source>
</reference>
<organism evidence="1 2">
    <name type="scientific">Galerina marginata (strain CBS 339.88)</name>
    <dbReference type="NCBI Taxonomy" id="685588"/>
    <lineage>
        <taxon>Eukaryota</taxon>
        <taxon>Fungi</taxon>
        <taxon>Dikarya</taxon>
        <taxon>Basidiomycota</taxon>
        <taxon>Agaricomycotina</taxon>
        <taxon>Agaricomycetes</taxon>
        <taxon>Agaricomycetidae</taxon>
        <taxon>Agaricales</taxon>
        <taxon>Agaricineae</taxon>
        <taxon>Strophariaceae</taxon>
        <taxon>Galerina</taxon>
    </lineage>
</organism>
<evidence type="ECO:0000313" key="2">
    <source>
        <dbReference type="Proteomes" id="UP000027222"/>
    </source>
</evidence>
<dbReference type="Proteomes" id="UP000027222">
    <property type="component" value="Unassembled WGS sequence"/>
</dbReference>
<protein>
    <recommendedName>
        <fullName evidence="3">F-box domain-containing protein</fullName>
    </recommendedName>
</protein>
<dbReference type="OrthoDB" id="2745898at2759"/>
<evidence type="ECO:0008006" key="3">
    <source>
        <dbReference type="Google" id="ProtNLM"/>
    </source>
</evidence>
<dbReference type="AlphaFoldDB" id="A0A067T2G8"/>
<proteinExistence type="predicted"/>
<accession>A0A067T2G8</accession>
<dbReference type="EMBL" id="KL142378">
    <property type="protein sequence ID" value="KDR76487.1"/>
    <property type="molecule type" value="Genomic_DNA"/>
</dbReference>
<sequence length="395" mass="45141">MSSTPNVPLDVVETIIDILAEDDTNFLSVKASSLCCRAVLPFCRKHIYASIDLNHSRTMQPPSPTTSMLEQLLLANPELADYIRKLDYRIIAEDFERPTLHSALRLITRLQSLLIWPIYLNRGYMFWNNSLRPALLHLLHLPTLVHLSLLSIRQFAVSDLTPCVNLKTLKMLNTTTVDAAENFSSALPLKSIRLENLIVMDVGDSALELNKTRRSDGQFVIDLSDLVSVEVHLRQSQGLETAQELFKRCGSLTSVCIYVSQPMTLTGLSRLLEPCMQTLRRLHVGINSDGFRDDLLFDLPSELDGMKHRNVIESITVHFTGAENCREGDWGWLDQELTSPGWSSLKQVYLSVDFEDYRQNFTELERTLLKLREEEFPRLTLSKDIQFDFEYSFNT</sequence>